<dbReference type="Proteomes" id="UP000824120">
    <property type="component" value="Chromosome 1"/>
</dbReference>
<protein>
    <submittedName>
        <fullName evidence="1">Uncharacterized protein</fullName>
    </submittedName>
</protein>
<organism evidence="1 2">
    <name type="scientific">Solanum commersonii</name>
    <name type="common">Commerson's wild potato</name>
    <name type="synonym">Commerson's nightshade</name>
    <dbReference type="NCBI Taxonomy" id="4109"/>
    <lineage>
        <taxon>Eukaryota</taxon>
        <taxon>Viridiplantae</taxon>
        <taxon>Streptophyta</taxon>
        <taxon>Embryophyta</taxon>
        <taxon>Tracheophyta</taxon>
        <taxon>Spermatophyta</taxon>
        <taxon>Magnoliopsida</taxon>
        <taxon>eudicotyledons</taxon>
        <taxon>Gunneridae</taxon>
        <taxon>Pentapetalae</taxon>
        <taxon>asterids</taxon>
        <taxon>lamiids</taxon>
        <taxon>Solanales</taxon>
        <taxon>Solanaceae</taxon>
        <taxon>Solanoideae</taxon>
        <taxon>Solaneae</taxon>
        <taxon>Solanum</taxon>
    </lineage>
</organism>
<sequence length="71" mass="8594">MDSRRQIDEKRSQNEIQKYCITHQKGIIQDSSVRHIARKISIQYGNKEEMINNYLKEIKRNLILNITQYEK</sequence>
<accession>A0A9J6B2C2</accession>
<keyword evidence="2" id="KW-1185">Reference proteome</keyword>
<dbReference type="EMBL" id="JACXVP010000001">
    <property type="protein sequence ID" value="KAG5630796.1"/>
    <property type="molecule type" value="Genomic_DNA"/>
</dbReference>
<evidence type="ECO:0000313" key="2">
    <source>
        <dbReference type="Proteomes" id="UP000824120"/>
    </source>
</evidence>
<evidence type="ECO:0000313" key="1">
    <source>
        <dbReference type="EMBL" id="KAG5630796.1"/>
    </source>
</evidence>
<gene>
    <name evidence="1" type="ORF">H5410_002513</name>
</gene>
<dbReference type="OrthoDB" id="1743486at2759"/>
<dbReference type="AlphaFoldDB" id="A0A9J6B2C2"/>
<name>A0A9J6B2C2_SOLCO</name>
<reference evidence="1 2" key="1">
    <citation type="submission" date="2020-09" db="EMBL/GenBank/DDBJ databases">
        <title>De no assembly of potato wild relative species, Solanum commersonii.</title>
        <authorList>
            <person name="Cho K."/>
        </authorList>
    </citation>
    <scope>NUCLEOTIDE SEQUENCE [LARGE SCALE GENOMIC DNA]</scope>
    <source>
        <strain evidence="1">LZ3.2</strain>
        <tissue evidence="1">Leaf</tissue>
    </source>
</reference>
<proteinExistence type="predicted"/>
<comment type="caution">
    <text evidence="1">The sequence shown here is derived from an EMBL/GenBank/DDBJ whole genome shotgun (WGS) entry which is preliminary data.</text>
</comment>